<evidence type="ECO:0000259" key="7">
    <source>
        <dbReference type="Pfam" id="PF02838"/>
    </source>
</evidence>
<evidence type="ECO:0000256" key="3">
    <source>
        <dbReference type="ARBA" id="ARBA00012663"/>
    </source>
</evidence>
<evidence type="ECO:0000256" key="5">
    <source>
        <dbReference type="ARBA" id="ARBA00023295"/>
    </source>
</evidence>
<gene>
    <name evidence="8" type="ORF">JBL43_19815</name>
</gene>
<dbReference type="InterPro" id="IPR015883">
    <property type="entry name" value="Glyco_hydro_20_cat"/>
</dbReference>
<feature type="domain" description="Glycoside hydrolase family 20 catalytic" evidence="6">
    <location>
        <begin position="157"/>
        <end position="508"/>
    </location>
</feature>
<accession>A0ABS0WWY1</accession>
<comment type="catalytic activity">
    <reaction evidence="1">
        <text>Hydrolysis of terminal non-reducing N-acetyl-D-hexosamine residues in N-acetyl-beta-D-hexosaminides.</text>
        <dbReference type="EC" id="3.2.1.52"/>
    </reaction>
</comment>
<sequence length="540" mass="61458">MKKFIFKFALLLLCISCAEKNRTFTIDEIALLPKVDSLVLAAESFAFKDGQQLVMNAEVQQIAVNDLILFVKSTADFDVTVNENSGSIYFEKSEGLPAEGYELIVTPKKITIKANDQAGYFYGVQTLKQLLSKEVSPETNTTKYLVPSLTIQDSPRFKWRAYMLDESRYFHGEEFVKEILDQMALLKMNTFHWHLVDDAGWRVEIKKYPLLTKVGGFRKDSEIDTWKSGKTSGEPHGGFYTQEQIKSIVAYAATKNINVVPEIEMPGHSSAAIAAYTWLGTAGIDIDVPIKFGRLYDNYDVTNPKVIEFLKDVLTEVFELFPSEVIHIGGDEVGYKVWEDSKHVQAYMKENNINSPADLQIQFTNTISKFIEENGRRMMGWNEIMGKNIHKGFEEKKNDKEAETALAKNVVVHFWKGDVALATDAAKKGYGIVNSLHSNTYLDYNYEGISLEKAYGFNPIPEGLEEKYYKNIYGLGCQMWSEWTPTNKDVERQTFPRIAAYAEVGWTALENKDFESFKIALKKMQLHWDSLGINYAKVLK</sequence>
<protein>
    <recommendedName>
        <fullName evidence="3">beta-N-acetylhexosaminidase</fullName>
        <ecNumber evidence="3">3.2.1.52</ecNumber>
    </recommendedName>
</protein>
<dbReference type="InterPro" id="IPR029018">
    <property type="entry name" value="Hex-like_dom2"/>
</dbReference>
<proteinExistence type="inferred from homology"/>
<dbReference type="SUPFAM" id="SSF55545">
    <property type="entry name" value="beta-N-acetylhexosaminidase-like domain"/>
    <property type="match status" value="1"/>
</dbReference>
<evidence type="ECO:0000256" key="2">
    <source>
        <dbReference type="ARBA" id="ARBA00006285"/>
    </source>
</evidence>
<feature type="domain" description="Beta-hexosaminidase bacterial type N-terminal" evidence="7">
    <location>
        <begin position="29"/>
        <end position="153"/>
    </location>
</feature>
<evidence type="ECO:0000256" key="1">
    <source>
        <dbReference type="ARBA" id="ARBA00001231"/>
    </source>
</evidence>
<keyword evidence="4" id="KW-0378">Hydrolase</keyword>
<evidence type="ECO:0000313" key="8">
    <source>
        <dbReference type="EMBL" id="MBJ2176506.1"/>
    </source>
</evidence>
<dbReference type="PANTHER" id="PTHR22600">
    <property type="entry name" value="BETA-HEXOSAMINIDASE"/>
    <property type="match status" value="1"/>
</dbReference>
<evidence type="ECO:0000256" key="4">
    <source>
        <dbReference type="ARBA" id="ARBA00022801"/>
    </source>
</evidence>
<comment type="caution">
    <text evidence="8">The sequence shown here is derived from an EMBL/GenBank/DDBJ whole genome shotgun (WGS) entry which is preliminary data.</text>
</comment>
<dbReference type="EMBL" id="JAEHFJ010000017">
    <property type="protein sequence ID" value="MBJ2176506.1"/>
    <property type="molecule type" value="Genomic_DNA"/>
</dbReference>
<dbReference type="RefSeq" id="WP_198843093.1">
    <property type="nucleotide sequence ID" value="NZ_JAEHFJ010000017.1"/>
</dbReference>
<dbReference type="Proteomes" id="UP000623301">
    <property type="component" value="Unassembled WGS sequence"/>
</dbReference>
<keyword evidence="9" id="KW-1185">Reference proteome</keyword>
<evidence type="ECO:0000313" key="9">
    <source>
        <dbReference type="Proteomes" id="UP000623301"/>
    </source>
</evidence>
<comment type="similarity">
    <text evidence="2">Belongs to the glycosyl hydrolase 20 family.</text>
</comment>
<dbReference type="InterPro" id="IPR015882">
    <property type="entry name" value="HEX_bac_N"/>
</dbReference>
<dbReference type="InterPro" id="IPR025705">
    <property type="entry name" value="Beta_hexosaminidase_sua/sub"/>
</dbReference>
<dbReference type="Gene3D" id="3.20.20.80">
    <property type="entry name" value="Glycosidases"/>
    <property type="match status" value="1"/>
</dbReference>
<name>A0ABS0WWY1_9FLAO</name>
<dbReference type="InterPro" id="IPR017853">
    <property type="entry name" value="GH"/>
</dbReference>
<dbReference type="PIRSF" id="PIRSF001093">
    <property type="entry name" value="B-hxosamndse_ab_euk"/>
    <property type="match status" value="1"/>
</dbReference>
<dbReference type="PRINTS" id="PR00738">
    <property type="entry name" value="GLHYDRLASE20"/>
</dbReference>
<evidence type="ECO:0000259" key="6">
    <source>
        <dbReference type="Pfam" id="PF00728"/>
    </source>
</evidence>
<dbReference type="Pfam" id="PF00728">
    <property type="entry name" value="Glyco_hydro_20"/>
    <property type="match status" value="1"/>
</dbReference>
<organism evidence="8 9">
    <name type="scientific">Aureibaculum flavum</name>
    <dbReference type="NCBI Taxonomy" id="2795986"/>
    <lineage>
        <taxon>Bacteria</taxon>
        <taxon>Pseudomonadati</taxon>
        <taxon>Bacteroidota</taxon>
        <taxon>Flavobacteriia</taxon>
        <taxon>Flavobacteriales</taxon>
        <taxon>Flavobacteriaceae</taxon>
        <taxon>Aureibaculum</taxon>
    </lineage>
</organism>
<dbReference type="EC" id="3.2.1.52" evidence="3"/>
<dbReference type="CDD" id="cd06563">
    <property type="entry name" value="GH20_chitobiase-like"/>
    <property type="match status" value="1"/>
</dbReference>
<reference evidence="8 9" key="1">
    <citation type="submission" date="2020-12" db="EMBL/GenBank/DDBJ databases">
        <title>Aureibaculum luteum sp. nov. and Aureibaculum flavum sp. nov., novel members of the family Flavobacteriaceae isolated from Antarctic intertidal sediments.</title>
        <authorList>
            <person name="He X."/>
            <person name="Zhang X."/>
        </authorList>
    </citation>
    <scope>NUCLEOTIDE SEQUENCE [LARGE SCALE GENOMIC DNA]</scope>
    <source>
        <strain evidence="8 9">A20</strain>
    </source>
</reference>
<dbReference type="SUPFAM" id="SSF51445">
    <property type="entry name" value="(Trans)glycosidases"/>
    <property type="match status" value="1"/>
</dbReference>
<dbReference type="PANTHER" id="PTHR22600:SF57">
    <property type="entry name" value="BETA-N-ACETYLHEXOSAMINIDASE"/>
    <property type="match status" value="1"/>
</dbReference>
<dbReference type="Gene3D" id="3.30.379.10">
    <property type="entry name" value="Chitobiase/beta-hexosaminidase domain 2-like"/>
    <property type="match status" value="1"/>
</dbReference>
<keyword evidence="5" id="KW-0326">Glycosidase</keyword>
<dbReference type="Pfam" id="PF02838">
    <property type="entry name" value="Glyco_hydro_20b"/>
    <property type="match status" value="1"/>
</dbReference>